<name>K3XUG4_SETIT</name>
<reference evidence="2" key="2">
    <citation type="submission" date="2018-08" db="UniProtKB">
        <authorList>
            <consortium name="EnsemblPlants"/>
        </authorList>
    </citation>
    <scope>IDENTIFICATION</scope>
    <source>
        <strain evidence="2">Yugu1</strain>
    </source>
</reference>
<evidence type="ECO:0000256" key="1">
    <source>
        <dbReference type="SAM" id="Phobius"/>
    </source>
</evidence>
<protein>
    <submittedName>
        <fullName evidence="2">Uncharacterized protein</fullName>
    </submittedName>
</protein>
<dbReference type="EMBL" id="AGNK02003319">
    <property type="status" value="NOT_ANNOTATED_CDS"/>
    <property type="molecule type" value="Genomic_DNA"/>
</dbReference>
<keyword evidence="1" id="KW-0472">Membrane</keyword>
<dbReference type="InParanoid" id="K3XUG4"/>
<dbReference type="HOGENOM" id="CLU_3377946_0_0_1"/>
<reference evidence="3" key="1">
    <citation type="journal article" date="2012" name="Nat. Biotechnol.">
        <title>Reference genome sequence of the model plant Setaria.</title>
        <authorList>
            <person name="Bennetzen J.L."/>
            <person name="Schmutz J."/>
            <person name="Wang H."/>
            <person name="Percifield R."/>
            <person name="Hawkins J."/>
            <person name="Pontaroli A.C."/>
            <person name="Estep M."/>
            <person name="Feng L."/>
            <person name="Vaughn J.N."/>
            <person name="Grimwood J."/>
            <person name="Jenkins J."/>
            <person name="Barry K."/>
            <person name="Lindquist E."/>
            <person name="Hellsten U."/>
            <person name="Deshpande S."/>
            <person name="Wang X."/>
            <person name="Wu X."/>
            <person name="Mitros T."/>
            <person name="Triplett J."/>
            <person name="Yang X."/>
            <person name="Ye C.Y."/>
            <person name="Mauro-Herrera M."/>
            <person name="Wang L."/>
            <person name="Li P."/>
            <person name="Sharma M."/>
            <person name="Sharma R."/>
            <person name="Ronald P.C."/>
            <person name="Panaud O."/>
            <person name="Kellogg E.A."/>
            <person name="Brutnell T.P."/>
            <person name="Doust A.N."/>
            <person name="Tuskan G.A."/>
            <person name="Rokhsar D."/>
            <person name="Devos K.M."/>
        </authorList>
    </citation>
    <scope>NUCLEOTIDE SEQUENCE [LARGE SCALE GENOMIC DNA]</scope>
    <source>
        <strain evidence="3">cv. Yugu1</strain>
    </source>
</reference>
<accession>K3XUG4</accession>
<dbReference type="Proteomes" id="UP000004995">
    <property type="component" value="Unassembled WGS sequence"/>
</dbReference>
<dbReference type="AlphaFoldDB" id="K3XUG4"/>
<keyword evidence="1" id="KW-0812">Transmembrane</keyword>
<feature type="transmembrane region" description="Helical" evidence="1">
    <location>
        <begin position="12"/>
        <end position="32"/>
    </location>
</feature>
<dbReference type="EnsemblPlants" id="KQL07117">
    <property type="protein sequence ID" value="KQL07117"/>
    <property type="gene ID" value="SETIT_005571mg"/>
</dbReference>
<organism evidence="2 3">
    <name type="scientific">Setaria italica</name>
    <name type="common">Foxtail millet</name>
    <name type="synonym">Panicum italicum</name>
    <dbReference type="NCBI Taxonomy" id="4555"/>
    <lineage>
        <taxon>Eukaryota</taxon>
        <taxon>Viridiplantae</taxon>
        <taxon>Streptophyta</taxon>
        <taxon>Embryophyta</taxon>
        <taxon>Tracheophyta</taxon>
        <taxon>Spermatophyta</taxon>
        <taxon>Magnoliopsida</taxon>
        <taxon>Liliopsida</taxon>
        <taxon>Poales</taxon>
        <taxon>Poaceae</taxon>
        <taxon>PACMAD clade</taxon>
        <taxon>Panicoideae</taxon>
        <taxon>Panicodae</taxon>
        <taxon>Paniceae</taxon>
        <taxon>Cenchrinae</taxon>
        <taxon>Setaria</taxon>
    </lineage>
</organism>
<proteinExistence type="predicted"/>
<dbReference type="Gramene" id="KQL07117">
    <property type="protein sequence ID" value="KQL07117"/>
    <property type="gene ID" value="SETIT_005571mg"/>
</dbReference>
<evidence type="ECO:0000313" key="3">
    <source>
        <dbReference type="Proteomes" id="UP000004995"/>
    </source>
</evidence>
<keyword evidence="1" id="KW-1133">Transmembrane helix</keyword>
<sequence>MSQFPPFSLPGMVLAAPFAILCHSAVPSWICMTL</sequence>
<keyword evidence="3" id="KW-1185">Reference proteome</keyword>
<evidence type="ECO:0000313" key="2">
    <source>
        <dbReference type="EnsemblPlants" id="KQL07117"/>
    </source>
</evidence>